<reference evidence="1" key="1">
    <citation type="submission" date="2011-02" db="EMBL/GenBank/DDBJ databases">
        <title>The genome of the leaf-cutting ant Acromyrmex echinatior suggests key adaptations to social evolution and fungus farming.</title>
        <authorList>
            <person name="Nygaard S."/>
            <person name="Zhang G."/>
        </authorList>
    </citation>
    <scope>NUCLEOTIDE SEQUENCE</scope>
</reference>
<dbReference type="EMBL" id="GL888243">
    <property type="protein sequence ID" value="EGI63908.1"/>
    <property type="molecule type" value="Genomic_DNA"/>
</dbReference>
<dbReference type="OrthoDB" id="7552736at2759"/>
<keyword evidence="2" id="KW-1185">Reference proteome</keyword>
<evidence type="ECO:0000313" key="2">
    <source>
        <dbReference type="Proteomes" id="UP000007755"/>
    </source>
</evidence>
<gene>
    <name evidence="1" type="ORF">G5I_07486</name>
</gene>
<dbReference type="AlphaFoldDB" id="F4WNX7"/>
<dbReference type="GO" id="GO:0005549">
    <property type="term" value="F:odorant binding"/>
    <property type="evidence" value="ECO:0007669"/>
    <property type="project" value="InterPro"/>
</dbReference>
<name>F4WNX7_ACREC</name>
<dbReference type="Gene3D" id="1.10.238.20">
    <property type="entry name" value="Pheromone/general odorant binding protein domain"/>
    <property type="match status" value="1"/>
</dbReference>
<proteinExistence type="predicted"/>
<dbReference type="InterPro" id="IPR036728">
    <property type="entry name" value="PBP_GOBP_sf"/>
</dbReference>
<dbReference type="Proteomes" id="UP000007755">
    <property type="component" value="Unassembled WGS sequence"/>
</dbReference>
<sequence>MLQAFVLYGIKLQSFKKRNSKSHEQLSTWFQTFNWNGTEQKNEGAKEETKRSCGFIACVLEKERMMEDEKLAVDKMIESIKEDSREGVPSEDILTNWKKCMNLCNDSVVNIKFLRYRDLSKVIADDYNKILEDVAKEFNTDVSIFQECLDEGEIKIEEFIAGLQKLVGVFFEEKDSNEESKQFRMKFKKFETCRLKKKQLLLDNKLVIDKIIEEIKENINKKGGLQLSEETFTNIKKCLNSLNENSQLTDEDRAFGLIPCRKYDEYCEKTVEKAD</sequence>
<dbReference type="InParanoid" id="F4WNX7"/>
<protein>
    <submittedName>
        <fullName evidence="1">Uncharacterized protein</fullName>
    </submittedName>
</protein>
<accession>F4WNX7</accession>
<evidence type="ECO:0000313" key="1">
    <source>
        <dbReference type="EMBL" id="EGI63908.1"/>
    </source>
</evidence>
<organism evidence="2">
    <name type="scientific">Acromyrmex echinatior</name>
    <name type="common">Panamanian leafcutter ant</name>
    <name type="synonym">Acromyrmex octospinosus echinatior</name>
    <dbReference type="NCBI Taxonomy" id="103372"/>
    <lineage>
        <taxon>Eukaryota</taxon>
        <taxon>Metazoa</taxon>
        <taxon>Ecdysozoa</taxon>
        <taxon>Arthropoda</taxon>
        <taxon>Hexapoda</taxon>
        <taxon>Insecta</taxon>
        <taxon>Pterygota</taxon>
        <taxon>Neoptera</taxon>
        <taxon>Endopterygota</taxon>
        <taxon>Hymenoptera</taxon>
        <taxon>Apocrita</taxon>
        <taxon>Aculeata</taxon>
        <taxon>Formicoidea</taxon>
        <taxon>Formicidae</taxon>
        <taxon>Myrmicinae</taxon>
        <taxon>Acromyrmex</taxon>
    </lineage>
</organism>